<keyword evidence="1" id="KW-0472">Membrane</keyword>
<feature type="transmembrane region" description="Helical" evidence="1">
    <location>
        <begin position="84"/>
        <end position="103"/>
    </location>
</feature>
<dbReference type="Pfam" id="PF14018">
    <property type="entry name" value="DUF4234"/>
    <property type="match status" value="1"/>
</dbReference>
<sequence>MIKKRSVGISILLSFITCGIYSLFWMAFLSNETSEYLQEQQSGVTEVILGIITCGLYFIYWNYKMGKRIYDIQQRAGILATDNSLIYLIISLFGFSIIPVWIIQSDFNKLLPDA</sequence>
<keyword evidence="4" id="KW-1185">Reference proteome</keyword>
<dbReference type="RefSeq" id="WP_219778521.1">
    <property type="nucleotide sequence ID" value="NZ_JAHXPT010000003.1"/>
</dbReference>
<comment type="caution">
    <text evidence="3">The sequence shown here is derived from an EMBL/GenBank/DDBJ whole genome shotgun (WGS) entry which is preliminary data.</text>
</comment>
<gene>
    <name evidence="3" type="ORF">KYD98_05110</name>
</gene>
<proteinExistence type="predicted"/>
<keyword evidence="1" id="KW-0812">Transmembrane</keyword>
<reference evidence="3 4" key="1">
    <citation type="submission" date="2021-07" db="EMBL/GenBank/DDBJ databases">
        <title>Clostridium weizhouense sp. nov., an anaerobic bacterium isolated from activated sludge of Petroleum wastewater.</title>
        <authorList>
            <person name="Li Q."/>
        </authorList>
    </citation>
    <scope>NUCLEOTIDE SEQUENCE [LARGE SCALE GENOMIC DNA]</scope>
    <source>
        <strain evidence="3 4">YB-6</strain>
    </source>
</reference>
<keyword evidence="1" id="KW-1133">Transmembrane helix</keyword>
<dbReference type="Proteomes" id="UP001519921">
    <property type="component" value="Unassembled WGS sequence"/>
</dbReference>
<name>A0ABS7ALE5_9CLOT</name>
<feature type="transmembrane region" description="Helical" evidence="1">
    <location>
        <begin position="47"/>
        <end position="63"/>
    </location>
</feature>
<evidence type="ECO:0000313" key="4">
    <source>
        <dbReference type="Proteomes" id="UP001519921"/>
    </source>
</evidence>
<evidence type="ECO:0000313" key="3">
    <source>
        <dbReference type="EMBL" id="MBW6409462.1"/>
    </source>
</evidence>
<feature type="domain" description="DUF4234" evidence="2">
    <location>
        <begin position="5"/>
        <end position="70"/>
    </location>
</feature>
<evidence type="ECO:0000256" key="1">
    <source>
        <dbReference type="SAM" id="Phobius"/>
    </source>
</evidence>
<evidence type="ECO:0000259" key="2">
    <source>
        <dbReference type="Pfam" id="PF14018"/>
    </source>
</evidence>
<accession>A0ABS7ALE5</accession>
<organism evidence="3 4">
    <name type="scientific">Clostridium weizhouense</name>
    <dbReference type="NCBI Taxonomy" id="2859781"/>
    <lineage>
        <taxon>Bacteria</taxon>
        <taxon>Bacillati</taxon>
        <taxon>Bacillota</taxon>
        <taxon>Clostridia</taxon>
        <taxon>Eubacteriales</taxon>
        <taxon>Clostridiaceae</taxon>
        <taxon>Clostridium</taxon>
    </lineage>
</organism>
<dbReference type="EMBL" id="JAHXPT010000003">
    <property type="protein sequence ID" value="MBW6409462.1"/>
    <property type="molecule type" value="Genomic_DNA"/>
</dbReference>
<dbReference type="InterPro" id="IPR025328">
    <property type="entry name" value="DUF4234"/>
</dbReference>
<protein>
    <submittedName>
        <fullName evidence="3">DUF4234 domain-containing protein</fullName>
    </submittedName>
</protein>
<feature type="transmembrane region" description="Helical" evidence="1">
    <location>
        <begin position="7"/>
        <end position="27"/>
    </location>
</feature>